<evidence type="ECO:0000256" key="6">
    <source>
        <dbReference type="SAM" id="MobiDB-lite"/>
    </source>
</evidence>
<feature type="transmembrane region" description="Helical" evidence="7">
    <location>
        <begin position="290"/>
        <end position="311"/>
    </location>
</feature>
<evidence type="ECO:0000256" key="4">
    <source>
        <dbReference type="ARBA" id="ARBA00022989"/>
    </source>
</evidence>
<feature type="transmembrane region" description="Helical" evidence="7">
    <location>
        <begin position="323"/>
        <end position="343"/>
    </location>
</feature>
<protein>
    <submittedName>
        <fullName evidence="9">Uncharacterized protein</fullName>
    </submittedName>
</protein>
<comment type="similarity">
    <text evidence="2">Belongs to the acetate uptake transporter (AceTr) (TC 2.A.96) family.</text>
</comment>
<dbReference type="Proteomes" id="UP000515153">
    <property type="component" value="Chromosome I"/>
</dbReference>
<feature type="region of interest" description="Disordered" evidence="6">
    <location>
        <begin position="94"/>
        <end position="164"/>
    </location>
</feature>
<dbReference type="GeneID" id="41961111"/>
<evidence type="ECO:0000256" key="7">
    <source>
        <dbReference type="SAM" id="Phobius"/>
    </source>
</evidence>
<name>A0A6P8B5J0_PYRGI</name>
<dbReference type="KEGG" id="pgri:PgNI_06175"/>
<dbReference type="InterPro" id="IPR051633">
    <property type="entry name" value="AceTr"/>
</dbReference>
<evidence type="ECO:0000313" key="8">
    <source>
        <dbReference type="Proteomes" id="UP000515153"/>
    </source>
</evidence>
<reference evidence="9" key="2">
    <citation type="submission" date="2019-10" db="EMBL/GenBank/DDBJ databases">
        <authorList>
            <consortium name="NCBI Genome Project"/>
        </authorList>
    </citation>
    <scope>NUCLEOTIDE SEQUENCE</scope>
    <source>
        <strain evidence="9">NI907</strain>
    </source>
</reference>
<evidence type="ECO:0000313" key="9">
    <source>
        <dbReference type="RefSeq" id="XP_030982410.1"/>
    </source>
</evidence>
<keyword evidence="5 7" id="KW-0472">Membrane</keyword>
<dbReference type="InterPro" id="IPR000791">
    <property type="entry name" value="Gpr1/Fun34/SatP-like"/>
</dbReference>
<reference evidence="9" key="3">
    <citation type="submission" date="2025-08" db="UniProtKB">
        <authorList>
            <consortium name="RefSeq"/>
        </authorList>
    </citation>
    <scope>IDENTIFICATION</scope>
    <source>
        <strain evidence="9">NI907</strain>
    </source>
</reference>
<keyword evidence="3 7" id="KW-0812">Transmembrane</keyword>
<reference evidence="8 9" key="1">
    <citation type="journal article" date="2019" name="Mol. Biol. Evol.">
        <title>Blast fungal genomes show frequent chromosomal changes, gene gains and losses, and effector gene turnover.</title>
        <authorList>
            <person name="Gomez Luciano L.B."/>
            <person name="Jason Tsai I."/>
            <person name="Chuma I."/>
            <person name="Tosa Y."/>
            <person name="Chen Y.H."/>
            <person name="Li J.Y."/>
            <person name="Li M.Y."/>
            <person name="Jade Lu M.Y."/>
            <person name="Nakayashiki H."/>
            <person name="Li W.H."/>
        </authorList>
    </citation>
    <scope>NUCLEOTIDE SEQUENCE [LARGE SCALE GENOMIC DNA]</scope>
    <source>
        <strain evidence="8 9">NI907</strain>
    </source>
</reference>
<feature type="compositionally biased region" description="Polar residues" evidence="6">
    <location>
        <begin position="112"/>
        <end position="138"/>
    </location>
</feature>
<feature type="transmembrane region" description="Helical" evidence="7">
    <location>
        <begin position="266"/>
        <end position="284"/>
    </location>
</feature>
<dbReference type="Pfam" id="PF01184">
    <property type="entry name" value="Gpr1_Fun34_YaaH"/>
    <property type="match status" value="1"/>
</dbReference>
<feature type="compositionally biased region" description="Low complexity" evidence="6">
    <location>
        <begin position="144"/>
        <end position="155"/>
    </location>
</feature>
<sequence length="382" mass="40838">MPTFACLTRQPEPTSHCLYLSFYRLLRLFHFHYEPPDSIQKISMTTAGGHGASSADTLDLARPFYITAHDEALLSEAARHAKMDAIEITSTLDNTPASSGCASSSGATAGGQNSTRPTSSARSDGVMNTTTTLKQENPITAPGNATTTMNTTTNTQGPHQEGHKLANPSPLGLCAFALTTFVLSCINVNARGVYVPHIAVPLALGYGGLVQLLAGMWEMAVGNTLGATALSSYGGFWLAYGILLTPSFGVLGPGGAYDDAAIENSALGIFLAGWFVFSVVLTLLTLRSNLALFSMFFALDMTFLMLAVAEFERSDGSYETATAMTRAGGAFGLATAFLAWYNAFAGLVDEINFFCTIPVFHFPWSEKARGIRNRQKTEREMV</sequence>
<evidence type="ECO:0000256" key="3">
    <source>
        <dbReference type="ARBA" id="ARBA00022692"/>
    </source>
</evidence>
<dbReference type="PANTHER" id="PTHR31123">
    <property type="entry name" value="ACCUMULATION OF DYADS PROTEIN 2-RELATED"/>
    <property type="match status" value="1"/>
</dbReference>
<organism evidence="8 9">
    <name type="scientific">Pyricularia grisea</name>
    <name type="common">Crabgrass-specific blast fungus</name>
    <name type="synonym">Magnaporthe grisea</name>
    <dbReference type="NCBI Taxonomy" id="148305"/>
    <lineage>
        <taxon>Eukaryota</taxon>
        <taxon>Fungi</taxon>
        <taxon>Dikarya</taxon>
        <taxon>Ascomycota</taxon>
        <taxon>Pezizomycotina</taxon>
        <taxon>Sordariomycetes</taxon>
        <taxon>Sordariomycetidae</taxon>
        <taxon>Magnaporthales</taxon>
        <taxon>Pyriculariaceae</taxon>
        <taxon>Pyricularia</taxon>
    </lineage>
</organism>
<feature type="compositionally biased region" description="Low complexity" evidence="6">
    <location>
        <begin position="97"/>
        <end position="111"/>
    </location>
</feature>
<accession>A0A6P8B5J0</accession>
<proteinExistence type="inferred from homology"/>
<dbReference type="AlphaFoldDB" id="A0A6P8B5J0"/>
<dbReference type="RefSeq" id="XP_030982410.1">
    <property type="nucleotide sequence ID" value="XM_031126202.1"/>
</dbReference>
<evidence type="ECO:0000256" key="2">
    <source>
        <dbReference type="ARBA" id="ARBA00005587"/>
    </source>
</evidence>
<evidence type="ECO:0000256" key="5">
    <source>
        <dbReference type="ARBA" id="ARBA00023136"/>
    </source>
</evidence>
<feature type="transmembrane region" description="Helical" evidence="7">
    <location>
        <begin position="198"/>
        <end position="217"/>
    </location>
</feature>
<keyword evidence="8" id="KW-1185">Reference proteome</keyword>
<dbReference type="PANTHER" id="PTHR31123:SF1">
    <property type="entry name" value="ACCUMULATION OF DYADS PROTEIN 2-RELATED"/>
    <property type="match status" value="1"/>
</dbReference>
<dbReference type="NCBIfam" id="NF038013">
    <property type="entry name" value="AceTr_1"/>
    <property type="match status" value="1"/>
</dbReference>
<gene>
    <name evidence="9" type="ORF">PgNI_06175</name>
</gene>
<comment type="subcellular location">
    <subcellularLocation>
        <location evidence="1">Membrane</location>
        <topology evidence="1">Multi-pass membrane protein</topology>
    </subcellularLocation>
</comment>
<keyword evidence="4 7" id="KW-1133">Transmembrane helix</keyword>
<feature type="transmembrane region" description="Helical" evidence="7">
    <location>
        <begin position="237"/>
        <end position="254"/>
    </location>
</feature>
<dbReference type="GO" id="GO:0015123">
    <property type="term" value="F:acetate transmembrane transporter activity"/>
    <property type="evidence" value="ECO:0007669"/>
    <property type="project" value="TreeGrafter"/>
</dbReference>
<evidence type="ECO:0000256" key="1">
    <source>
        <dbReference type="ARBA" id="ARBA00004141"/>
    </source>
</evidence>
<dbReference type="GO" id="GO:0005886">
    <property type="term" value="C:plasma membrane"/>
    <property type="evidence" value="ECO:0007669"/>
    <property type="project" value="TreeGrafter"/>
</dbReference>